<accession>A0AAU7DDG1</accession>
<evidence type="ECO:0000256" key="1">
    <source>
        <dbReference type="SAM" id="SignalP"/>
    </source>
</evidence>
<dbReference type="Gene3D" id="3.10.620.30">
    <property type="match status" value="1"/>
</dbReference>
<evidence type="ECO:0000313" key="4">
    <source>
        <dbReference type="EMBL" id="XBH15354.1"/>
    </source>
</evidence>
<dbReference type="InterPro" id="IPR038765">
    <property type="entry name" value="Papain-like_cys_pep_sf"/>
</dbReference>
<reference evidence="4" key="1">
    <citation type="submission" date="2023-03" db="EMBL/GenBank/DDBJ databases">
        <title>Edaphobacter sp.</title>
        <authorList>
            <person name="Huber K.J."/>
            <person name="Papendorf J."/>
            <person name="Pilke C."/>
            <person name="Bunk B."/>
            <person name="Sproeer C."/>
            <person name="Pester M."/>
        </authorList>
    </citation>
    <scope>NUCLEOTIDE SEQUENCE</scope>
    <source>
        <strain evidence="4">DSM 110680</strain>
    </source>
</reference>
<feature type="domain" description="Transglutaminase-like" evidence="2">
    <location>
        <begin position="333"/>
        <end position="410"/>
    </location>
</feature>
<dbReference type="Pfam" id="PF12969">
    <property type="entry name" value="DUF3857"/>
    <property type="match status" value="1"/>
</dbReference>
<protein>
    <submittedName>
        <fullName evidence="4">DUF3857 domain-containing protein</fullName>
    </submittedName>
</protein>
<dbReference type="InterPro" id="IPR002931">
    <property type="entry name" value="Transglutaminase-like"/>
</dbReference>
<feature type="domain" description="DUF3857" evidence="3">
    <location>
        <begin position="138"/>
        <end position="278"/>
    </location>
</feature>
<dbReference type="RefSeq" id="WP_348260585.1">
    <property type="nucleotide sequence ID" value="NZ_CP121196.1"/>
</dbReference>
<dbReference type="InterPro" id="IPR024618">
    <property type="entry name" value="DUF3857"/>
</dbReference>
<evidence type="ECO:0000259" key="2">
    <source>
        <dbReference type="Pfam" id="PF01841"/>
    </source>
</evidence>
<organism evidence="4">
    <name type="scientific">Telmatobacter sp. DSM 110680</name>
    <dbReference type="NCBI Taxonomy" id="3036704"/>
    <lineage>
        <taxon>Bacteria</taxon>
        <taxon>Pseudomonadati</taxon>
        <taxon>Acidobacteriota</taxon>
        <taxon>Terriglobia</taxon>
        <taxon>Terriglobales</taxon>
        <taxon>Acidobacteriaceae</taxon>
        <taxon>Telmatobacter</taxon>
    </lineage>
</organism>
<dbReference type="EMBL" id="CP121196">
    <property type="protein sequence ID" value="XBH15354.1"/>
    <property type="molecule type" value="Genomic_DNA"/>
</dbReference>
<dbReference type="SUPFAM" id="SSF54001">
    <property type="entry name" value="Cysteine proteinases"/>
    <property type="match status" value="1"/>
</dbReference>
<gene>
    <name evidence="4" type="ORF">P8935_12310</name>
</gene>
<feature type="signal peptide" evidence="1">
    <location>
        <begin position="1"/>
        <end position="24"/>
    </location>
</feature>
<dbReference type="AlphaFoldDB" id="A0AAU7DDG1"/>
<name>A0AAU7DDG1_9BACT</name>
<dbReference type="Pfam" id="PF01841">
    <property type="entry name" value="Transglut_core"/>
    <property type="match status" value="1"/>
</dbReference>
<dbReference type="Gene3D" id="2.60.120.1130">
    <property type="match status" value="1"/>
</dbReference>
<feature type="chain" id="PRO_5043873654" evidence="1">
    <location>
        <begin position="25"/>
        <end position="707"/>
    </location>
</feature>
<evidence type="ECO:0000259" key="3">
    <source>
        <dbReference type="Pfam" id="PF12969"/>
    </source>
</evidence>
<sequence length="707" mass="77801">MRFHGALLFVSLLTVVTVPRVVHAQFPPVPKEELTMTADPKAPGAAAVYLYREETEDDPHAFRTIYARIKVLTEAGKSAAVVHINYPKTFVFNAVGTNSSRMATGNSNSWDAPSLNHLGEDQPWDTDSYVGKVEIGALEGRVIHPDGTIVPLTGKPSELLKATKGTRGSETSFTMPGVEVGSVIEYRYQVRYDRYLTAPDWKLQKEYFIHKEHFVFRPSKQFLPQQSKDVGAGDSALKDPHDNILTDIRFKPVLPAGKTLITDAMGNYVIDLTDVPPIPQETYAPPLTDQAYSVDFFYTYTPDVKDYWQKQMGFWTRALNAYTAPTQTLQNAVKEFVSQSDSPVDKAKKLYDVAQKIENTDSSPDGAPLTGSEFIPRGKVESVLLNKKGSSNQIAFLYLALMRTAGISARPERIASRSLRIFSAQFMDNIQLDTVLIGLQIDGKEILVDPGTSMAPFATLHWAHAGAGGVAMDANNKAQIIITPLQKNTDNSTLHVGTIDVSPQGAVSGTLKIGFIGQRGIELRQLGVRSGVEAVKSEIDAMIAQQVPSGINAAVDHIVYLDDPSKQLLAVISVTGSLSKSANGRIELPRNFFEAQERNPFPETPRELPIDMRYPAQEQEQITYTVPPGYTLEATPKDSTLKWEENAAYQVHTKIEGSSITEARILARGFTLLDPKDYGQLHDFYQKVVAADQQTLALSAAQASKLQ</sequence>
<keyword evidence="1" id="KW-0732">Signal</keyword>
<proteinExistence type="predicted"/>
<dbReference type="Gene3D" id="2.60.40.3140">
    <property type="match status" value="1"/>
</dbReference>